<evidence type="ECO:0000313" key="2">
    <source>
        <dbReference type="Proteomes" id="UP000235392"/>
    </source>
</evidence>
<reference evidence="1 2" key="1">
    <citation type="submission" date="2017-11" db="EMBL/GenBank/DDBJ databases">
        <title>De novo assembly and phasing of dikaryotic genomes from two isolates of Puccinia coronata f. sp. avenae, the causal agent of oat crown rust.</title>
        <authorList>
            <person name="Miller M.E."/>
            <person name="Zhang Y."/>
            <person name="Omidvar V."/>
            <person name="Sperschneider J."/>
            <person name="Schwessinger B."/>
            <person name="Raley C."/>
            <person name="Palmer J.M."/>
            <person name="Garnica D."/>
            <person name="Upadhyaya N."/>
            <person name="Rathjen J."/>
            <person name="Taylor J.M."/>
            <person name="Park R.F."/>
            <person name="Dodds P.N."/>
            <person name="Hirsch C.D."/>
            <person name="Kianian S.F."/>
            <person name="Figueroa M."/>
        </authorList>
    </citation>
    <scope>NUCLEOTIDE SEQUENCE [LARGE SCALE GENOMIC DNA]</scope>
    <source>
        <strain evidence="1">12SD80</strain>
    </source>
</reference>
<dbReference type="AlphaFoldDB" id="A0A2N5UJ24"/>
<evidence type="ECO:0000313" key="1">
    <source>
        <dbReference type="EMBL" id="PLW37752.1"/>
    </source>
</evidence>
<gene>
    <name evidence="1" type="ORF">PCASD_11263</name>
</gene>
<sequence length="111" mass="11956">MSAIAQFMFGILGSDDAAMLNVSNSSKLEESINLLAKRDGFDRSGGSLLSSGYLKSHFKYENNLATKLLNMQFLGSTARNCFLNLKDASQAGHCANVIMIIAKDASWLTGS</sequence>
<dbReference type="Proteomes" id="UP000235392">
    <property type="component" value="Unassembled WGS sequence"/>
</dbReference>
<comment type="caution">
    <text evidence="1">The sequence shown here is derived from an EMBL/GenBank/DDBJ whole genome shotgun (WGS) entry which is preliminary data.</text>
</comment>
<dbReference type="EMBL" id="PGCI01000138">
    <property type="protein sequence ID" value="PLW37752.1"/>
    <property type="molecule type" value="Genomic_DNA"/>
</dbReference>
<proteinExistence type="predicted"/>
<name>A0A2N5UJ24_9BASI</name>
<organism evidence="1 2">
    <name type="scientific">Puccinia coronata f. sp. avenae</name>
    <dbReference type="NCBI Taxonomy" id="200324"/>
    <lineage>
        <taxon>Eukaryota</taxon>
        <taxon>Fungi</taxon>
        <taxon>Dikarya</taxon>
        <taxon>Basidiomycota</taxon>
        <taxon>Pucciniomycotina</taxon>
        <taxon>Pucciniomycetes</taxon>
        <taxon>Pucciniales</taxon>
        <taxon>Pucciniaceae</taxon>
        <taxon>Puccinia</taxon>
    </lineage>
</organism>
<protein>
    <submittedName>
        <fullName evidence="1">Uncharacterized protein</fullName>
    </submittedName>
</protein>
<accession>A0A2N5UJ24</accession>